<dbReference type="STRING" id="474950.SAMN05421771_3727"/>
<dbReference type="InterPro" id="IPR043129">
    <property type="entry name" value="ATPase_NBD"/>
</dbReference>
<dbReference type="Pfam" id="PF01869">
    <property type="entry name" value="BcrAD_BadFG"/>
    <property type="match status" value="1"/>
</dbReference>
<name>A0A1I6MYH7_9BACT</name>
<evidence type="ECO:0000313" key="3">
    <source>
        <dbReference type="Proteomes" id="UP000199024"/>
    </source>
</evidence>
<dbReference type="InterPro" id="IPR052519">
    <property type="entry name" value="Euk-type_GlcNAc_Kinase"/>
</dbReference>
<feature type="domain" description="ATPase BadF/BadG/BcrA/BcrD type" evidence="1">
    <location>
        <begin position="7"/>
        <end position="294"/>
    </location>
</feature>
<dbReference type="PANTHER" id="PTHR43190">
    <property type="entry name" value="N-ACETYL-D-GLUCOSAMINE KINASE"/>
    <property type="match status" value="1"/>
</dbReference>
<evidence type="ECO:0000259" key="1">
    <source>
        <dbReference type="Pfam" id="PF01869"/>
    </source>
</evidence>
<organism evidence="2 3">
    <name type="scientific">Granulicella pectinivorans</name>
    <dbReference type="NCBI Taxonomy" id="474950"/>
    <lineage>
        <taxon>Bacteria</taxon>
        <taxon>Pseudomonadati</taxon>
        <taxon>Acidobacteriota</taxon>
        <taxon>Terriglobia</taxon>
        <taxon>Terriglobales</taxon>
        <taxon>Acidobacteriaceae</taxon>
        <taxon>Granulicella</taxon>
    </lineage>
</organism>
<dbReference type="OrthoDB" id="9772633at2"/>
<evidence type="ECO:0000313" key="2">
    <source>
        <dbReference type="EMBL" id="SFS20618.1"/>
    </source>
</evidence>
<protein>
    <submittedName>
        <fullName evidence="2">BadF-type ATPase</fullName>
    </submittedName>
</protein>
<dbReference type="Gene3D" id="3.30.420.40">
    <property type="match status" value="2"/>
</dbReference>
<dbReference type="PANTHER" id="PTHR43190:SF3">
    <property type="entry name" value="N-ACETYL-D-GLUCOSAMINE KINASE"/>
    <property type="match status" value="1"/>
</dbReference>
<dbReference type="Proteomes" id="UP000199024">
    <property type="component" value="Unassembled WGS sequence"/>
</dbReference>
<dbReference type="CDD" id="cd24007">
    <property type="entry name" value="ASKHA_NBD_eukNAGK-like"/>
    <property type="match status" value="1"/>
</dbReference>
<accession>A0A1I6MYH7</accession>
<dbReference type="AlphaFoldDB" id="A0A1I6MYH7"/>
<proteinExistence type="predicted"/>
<sequence>MSLYLAIDAGGTKTVCCVADETRELARVSCGTVKLMRVSEAEATDRLTGLVTEAAAVAGVSLSDVTRTCMGIAGLSISAVRVWAENTLGKLVGGELLLCGDEVIALDAAFQGGPGILVIAGTGSNIVGRAADGTMYSAGGWGPAIGDEGSGFWIGHEGVKAVFWGLDRGVPTTMLKAIQEAWGADTIGDVVAAANVRPGPDFAALAPVVAWCAEEGDDLARAVLERAGDDLADQVALVRLKMEESGDPGTVGVAFVGSVLDRIETVRTSMVKSLAENGVNVTVKEVAEDSLDGALWRARMGLKC</sequence>
<keyword evidence="3" id="KW-1185">Reference proteome</keyword>
<dbReference type="EMBL" id="FOZL01000002">
    <property type="protein sequence ID" value="SFS20618.1"/>
    <property type="molecule type" value="Genomic_DNA"/>
</dbReference>
<reference evidence="2 3" key="1">
    <citation type="submission" date="2016-10" db="EMBL/GenBank/DDBJ databases">
        <authorList>
            <person name="de Groot N.N."/>
        </authorList>
    </citation>
    <scope>NUCLEOTIDE SEQUENCE [LARGE SCALE GENOMIC DNA]</scope>
    <source>
        <strain evidence="2 3">DSM 21001</strain>
    </source>
</reference>
<gene>
    <name evidence="2" type="ORF">SAMN05421771_3727</name>
</gene>
<dbReference type="InterPro" id="IPR002731">
    <property type="entry name" value="ATPase_BadF"/>
</dbReference>
<dbReference type="SUPFAM" id="SSF53067">
    <property type="entry name" value="Actin-like ATPase domain"/>
    <property type="match status" value="2"/>
</dbReference>
<dbReference type="RefSeq" id="WP_089842421.1">
    <property type="nucleotide sequence ID" value="NZ_FOZL01000002.1"/>
</dbReference>